<reference evidence="11" key="1">
    <citation type="submission" date="2024-06" db="EMBL/GenBank/DDBJ databases">
        <authorList>
            <person name="Ryan C."/>
        </authorList>
    </citation>
    <scope>NUCLEOTIDE SEQUENCE [LARGE SCALE GENOMIC DNA]</scope>
</reference>
<keyword evidence="7" id="KW-1015">Disulfide bond</keyword>
<name>A0ABC9C961_9POAL</name>
<evidence type="ECO:0000313" key="10">
    <source>
        <dbReference type="EMBL" id="CAL5016853.1"/>
    </source>
</evidence>
<evidence type="ECO:0000256" key="5">
    <source>
        <dbReference type="ARBA" id="ARBA00022729"/>
    </source>
</evidence>
<evidence type="ECO:0000256" key="1">
    <source>
        <dbReference type="ARBA" id="ARBA00002847"/>
    </source>
</evidence>
<evidence type="ECO:0000256" key="2">
    <source>
        <dbReference type="ARBA" id="ARBA00004613"/>
    </source>
</evidence>
<feature type="chain" id="PRO_5044834068" description="Acidic protein" evidence="9">
    <location>
        <begin position="28"/>
        <end position="166"/>
    </location>
</feature>
<evidence type="ECO:0008006" key="12">
    <source>
        <dbReference type="Google" id="ProtNLM"/>
    </source>
</evidence>
<evidence type="ECO:0000256" key="9">
    <source>
        <dbReference type="SAM" id="SignalP"/>
    </source>
</evidence>
<dbReference type="PRINTS" id="PR00287">
    <property type="entry name" value="THIONIN"/>
</dbReference>
<dbReference type="EMBL" id="OZ075139">
    <property type="protein sequence ID" value="CAL5016853.1"/>
    <property type="molecule type" value="Genomic_DNA"/>
</dbReference>
<keyword evidence="5 9" id="KW-0732">Signal</keyword>
<dbReference type="GO" id="GO:0005576">
    <property type="term" value="C:extracellular region"/>
    <property type="evidence" value="ECO:0007669"/>
    <property type="project" value="UniProtKB-SubCell"/>
</dbReference>
<keyword evidence="6" id="KW-0611">Plant defense</keyword>
<reference evidence="10 11" key="2">
    <citation type="submission" date="2024-10" db="EMBL/GenBank/DDBJ databases">
        <authorList>
            <person name="Ryan C."/>
        </authorList>
    </citation>
    <scope>NUCLEOTIDE SEQUENCE [LARGE SCALE GENOMIC DNA]</scope>
</reference>
<dbReference type="InterPro" id="IPR001010">
    <property type="entry name" value="Thionin"/>
</dbReference>
<proteinExistence type="inferred from homology"/>
<dbReference type="Proteomes" id="UP001497457">
    <property type="component" value="Chromosome 29rd"/>
</dbReference>
<protein>
    <recommendedName>
        <fullName evidence="12">Acidic protein</fullName>
    </recommendedName>
</protein>
<dbReference type="InterPro" id="IPR036391">
    <property type="entry name" value="Thionin-like_sf"/>
</dbReference>
<evidence type="ECO:0000256" key="3">
    <source>
        <dbReference type="ARBA" id="ARBA00022525"/>
    </source>
</evidence>
<organism evidence="10 11">
    <name type="scientific">Urochloa decumbens</name>
    <dbReference type="NCBI Taxonomy" id="240449"/>
    <lineage>
        <taxon>Eukaryota</taxon>
        <taxon>Viridiplantae</taxon>
        <taxon>Streptophyta</taxon>
        <taxon>Embryophyta</taxon>
        <taxon>Tracheophyta</taxon>
        <taxon>Spermatophyta</taxon>
        <taxon>Magnoliopsida</taxon>
        <taxon>Liliopsida</taxon>
        <taxon>Poales</taxon>
        <taxon>Poaceae</taxon>
        <taxon>PACMAD clade</taxon>
        <taxon>Panicoideae</taxon>
        <taxon>Panicodae</taxon>
        <taxon>Paniceae</taxon>
        <taxon>Melinidinae</taxon>
        <taxon>Urochloa</taxon>
    </lineage>
</organism>
<evidence type="ECO:0000256" key="6">
    <source>
        <dbReference type="ARBA" id="ARBA00022821"/>
    </source>
</evidence>
<feature type="signal peptide" evidence="9">
    <location>
        <begin position="1"/>
        <end position="27"/>
    </location>
</feature>
<comment type="subcellular location">
    <subcellularLocation>
        <location evidence="2">Secreted</location>
    </subcellularLocation>
</comment>
<keyword evidence="11" id="KW-1185">Reference proteome</keyword>
<evidence type="ECO:0000256" key="4">
    <source>
        <dbReference type="ARBA" id="ARBA00022656"/>
    </source>
</evidence>
<accession>A0ABC9C961</accession>
<dbReference type="Gene3D" id="3.30.1350.10">
    <property type="entry name" value="Thionin-like"/>
    <property type="match status" value="1"/>
</dbReference>
<dbReference type="Pfam" id="PF00321">
    <property type="entry name" value="Thionin"/>
    <property type="match status" value="1"/>
</dbReference>
<dbReference type="AlphaFoldDB" id="A0ABC9C961"/>
<sequence length="166" mass="18049">MGSKGLMSAIMCVLILGLILEQVQVEGKSCCKSTTARNCYNICRLKGSPPLCAAVCDCIIIKKDKKCPKDYPKLDLRPNDSGEPDAIEYCNLGCTSSVCDYMNTGKFIYRLISVVCRKTKNIYLNPSCTILASGLVGEVMKIDMESCSDACKRFCSGDAHFASVDA</sequence>
<keyword evidence="3" id="KW-0964">Secreted</keyword>
<evidence type="ECO:0000313" key="11">
    <source>
        <dbReference type="Proteomes" id="UP001497457"/>
    </source>
</evidence>
<dbReference type="PROSITE" id="PS00271">
    <property type="entry name" value="THIONIN"/>
    <property type="match status" value="1"/>
</dbReference>
<comment type="similarity">
    <text evidence="8">Belongs to the plant thionin (TC 1.C.44) family. 4 C-C subfamily.</text>
</comment>
<dbReference type="PANTHER" id="PTHR33920:SF2">
    <property type="entry name" value="THIONIN-2.1-RELATED"/>
    <property type="match status" value="1"/>
</dbReference>
<dbReference type="FunFam" id="3.30.1350.10:FF:000001">
    <property type="entry name" value="Hellethionin-D"/>
    <property type="match status" value="1"/>
</dbReference>
<comment type="function">
    <text evidence="1">Thionins are small plant proteins which are toxic to animal cells. They seem to exert their toxic effect at the level of the cell membrane. Their precise function is not known.</text>
</comment>
<keyword evidence="4" id="KW-0800">Toxin</keyword>
<dbReference type="GO" id="GO:0006952">
    <property type="term" value="P:defense response"/>
    <property type="evidence" value="ECO:0007669"/>
    <property type="project" value="UniProtKB-KW"/>
</dbReference>
<gene>
    <name evidence="10" type="ORF">URODEC1_LOCUS73466</name>
</gene>
<dbReference type="GO" id="GO:0090729">
    <property type="term" value="F:toxin activity"/>
    <property type="evidence" value="ECO:0007669"/>
    <property type="project" value="UniProtKB-KW"/>
</dbReference>
<evidence type="ECO:0000256" key="7">
    <source>
        <dbReference type="ARBA" id="ARBA00023157"/>
    </source>
</evidence>
<dbReference type="SUPFAM" id="SSF57429">
    <property type="entry name" value="Crambin-like"/>
    <property type="match status" value="1"/>
</dbReference>
<evidence type="ECO:0000256" key="8">
    <source>
        <dbReference type="ARBA" id="ARBA00043965"/>
    </source>
</evidence>
<dbReference type="PANTHER" id="PTHR33920">
    <property type="entry name" value="THIONIN-2.1-RELATED"/>
    <property type="match status" value="1"/>
</dbReference>